<accession>A0A7Y7IX88</accession>
<organism evidence="1 2">
    <name type="scientific">Nguyenibacter vanlangensis</name>
    <dbReference type="NCBI Taxonomy" id="1216886"/>
    <lineage>
        <taxon>Bacteria</taxon>
        <taxon>Pseudomonadati</taxon>
        <taxon>Pseudomonadota</taxon>
        <taxon>Alphaproteobacteria</taxon>
        <taxon>Acetobacterales</taxon>
        <taxon>Acetobacteraceae</taxon>
        <taxon>Nguyenibacter</taxon>
    </lineage>
</organism>
<evidence type="ECO:0000313" key="1">
    <source>
        <dbReference type="EMBL" id="NVN11490.1"/>
    </source>
</evidence>
<reference evidence="1 2" key="1">
    <citation type="submission" date="2020-06" db="EMBL/GenBank/DDBJ databases">
        <title>Description of novel acetic acid bacteria.</title>
        <authorList>
            <person name="Sombolestani A."/>
        </authorList>
    </citation>
    <scope>NUCLEOTIDE SEQUENCE [LARGE SCALE GENOMIC DNA]</scope>
    <source>
        <strain evidence="1 2">LMG 31431</strain>
    </source>
</reference>
<proteinExistence type="predicted"/>
<comment type="caution">
    <text evidence="1">The sequence shown here is derived from an EMBL/GenBank/DDBJ whole genome shotgun (WGS) entry which is preliminary data.</text>
</comment>
<sequence>MDETFFSPEKSPLPVFPNTFEPIGDFAQGLFHSEGEAFAEDDGELRFGLGPFTWRAFPILRQAIAHFPERPSLMPMHSIEAVTSDPYRRGLS</sequence>
<dbReference type="AlphaFoldDB" id="A0A7Y7IX88"/>
<dbReference type="EMBL" id="JABXXP010000187">
    <property type="protein sequence ID" value="NVN11490.1"/>
    <property type="molecule type" value="Genomic_DNA"/>
</dbReference>
<dbReference type="Proteomes" id="UP000534870">
    <property type="component" value="Unassembled WGS sequence"/>
</dbReference>
<protein>
    <submittedName>
        <fullName evidence="1">Uncharacterized protein</fullName>
    </submittedName>
</protein>
<name>A0A7Y7IX88_9PROT</name>
<evidence type="ECO:0000313" key="2">
    <source>
        <dbReference type="Proteomes" id="UP000534870"/>
    </source>
</evidence>
<gene>
    <name evidence="1" type="ORF">HUK84_10210</name>
</gene>